<evidence type="ECO:0000256" key="1">
    <source>
        <dbReference type="SAM" id="Coils"/>
    </source>
</evidence>
<keyword evidence="1" id="KW-0175">Coiled coil</keyword>
<proteinExistence type="predicted"/>
<organism evidence="3 4">
    <name type="scientific">Plasmodium berghei</name>
    <dbReference type="NCBI Taxonomy" id="5821"/>
    <lineage>
        <taxon>Eukaryota</taxon>
        <taxon>Sar</taxon>
        <taxon>Alveolata</taxon>
        <taxon>Apicomplexa</taxon>
        <taxon>Aconoidasida</taxon>
        <taxon>Haemosporida</taxon>
        <taxon>Plasmodiidae</taxon>
        <taxon>Plasmodium</taxon>
        <taxon>Plasmodium (Vinckeia)</taxon>
    </lineage>
</organism>
<feature type="coiled-coil region" evidence="1">
    <location>
        <begin position="301"/>
        <end position="328"/>
    </location>
</feature>
<evidence type="ECO:0000256" key="2">
    <source>
        <dbReference type="SAM" id="MobiDB-lite"/>
    </source>
</evidence>
<feature type="region of interest" description="Disordered" evidence="2">
    <location>
        <begin position="81"/>
        <end position="113"/>
    </location>
</feature>
<reference evidence="3 4" key="1">
    <citation type="submission" date="2016-02" db="EMBL/GenBank/DDBJ databases">
        <authorList>
            <consortium name="Pathogen Informatics"/>
        </authorList>
    </citation>
    <scope>NUCLEOTIDE SEQUENCE [LARGE SCALE GENOMIC DNA]</scope>
    <source>
        <strain evidence="3 4">K173</strain>
    </source>
</reference>
<dbReference type="AlphaFoldDB" id="A0A113R0W4"/>
<gene>
    <name evidence="3" type="ORF">PBK173_000075000</name>
</gene>
<evidence type="ECO:0000313" key="3">
    <source>
        <dbReference type="EMBL" id="CXI07975.1"/>
    </source>
</evidence>
<sequence>MSLNFSDDDIYENKGEEIPYENNLNEDIGNNEVNFNEENYGDEYADELEKNEQNEKKKKKTITFQLKNIFNEAALKQINNDINKKRKSEKRNSYNDDNSNMMGQDEFEEKYSDDDDGELKKYVQDEKNKIKQLVDEKDELWDIYIYLNLKKKKRKIDYTEERYTNAIKKVLDSFCSEYKNLIIENLFKNKKFEKCLIVPDIDIFFKNNNLENVHKNTTIPVINKKNSLLDIKKKLVNIYNKGNCFNYLKEVSVDNMSRLNGSEEDEYGFDNNESTNDDKNEYMFNDNNKIGEMDTNFIIEREKLNLKISRLEHKYIKLIQTVKQYKRKHLRTNFNLFMNLINEVTSKLYFSIHNVLLINDGANNLADIYKTIRRKYNIHDVLNKIQNLTQKKEVYEHYRSYLIYKYKSTYPICNSTFKNHKMEENINIFNFKKVYNTKFINNFSLIQDENDLGHEYFNKTENSMSENKINVDANNNMNKNKKHSEENIFYQDVYEEDFFNIDTQNKESDNIADKTNDIKTDNWEACDKNNEINHNANRFISDKQYAQNKPDNTDVPTIIEETPLERAKRIAREKKKKLMENKAKII</sequence>
<feature type="compositionally biased region" description="Acidic residues" evidence="2">
    <location>
        <begin position="1"/>
        <end position="10"/>
    </location>
</feature>
<accession>A0A113R0W4</accession>
<dbReference type="EMBL" id="LT160025">
    <property type="protein sequence ID" value="CXI07975.1"/>
    <property type="molecule type" value="Genomic_DNA"/>
</dbReference>
<feature type="region of interest" description="Disordered" evidence="2">
    <location>
        <begin position="1"/>
        <end position="59"/>
    </location>
</feature>
<evidence type="ECO:0000313" key="4">
    <source>
        <dbReference type="Proteomes" id="UP000069549"/>
    </source>
</evidence>
<dbReference type="VEuPathDB" id="PlasmoDB:PBANKA_0505400"/>
<protein>
    <submittedName>
        <fullName evidence="3">Uncharacterized protein</fullName>
    </submittedName>
</protein>
<name>A0A113R0W4_PLABE</name>
<dbReference type="Proteomes" id="UP000069549">
    <property type="component" value="Chromosome 5"/>
</dbReference>